<evidence type="ECO:0000256" key="11">
    <source>
        <dbReference type="ARBA" id="ARBA00022989"/>
    </source>
</evidence>
<feature type="transmembrane region" description="Helical" evidence="14">
    <location>
        <begin position="1323"/>
        <end position="1346"/>
    </location>
</feature>
<dbReference type="SUPFAM" id="SSF57850">
    <property type="entry name" value="RING/U-box"/>
    <property type="match status" value="1"/>
</dbReference>
<feature type="compositionally biased region" description="Pro residues" evidence="13">
    <location>
        <begin position="256"/>
        <end position="282"/>
    </location>
</feature>
<evidence type="ECO:0000256" key="7">
    <source>
        <dbReference type="ARBA" id="ARBA00022723"/>
    </source>
</evidence>
<feature type="domain" description="RING-CH-type" evidence="15">
    <location>
        <begin position="15"/>
        <end position="76"/>
    </location>
</feature>
<feature type="transmembrane region" description="Helical" evidence="14">
    <location>
        <begin position="1286"/>
        <end position="1308"/>
    </location>
</feature>
<evidence type="ECO:0000256" key="9">
    <source>
        <dbReference type="ARBA" id="ARBA00022786"/>
    </source>
</evidence>
<feature type="transmembrane region" description="Helical" evidence="14">
    <location>
        <begin position="853"/>
        <end position="873"/>
    </location>
</feature>
<dbReference type="FunFam" id="3.30.40.10:FF:000287">
    <property type="entry name" value="RING finger membrane protein"/>
    <property type="match status" value="1"/>
</dbReference>
<evidence type="ECO:0000256" key="10">
    <source>
        <dbReference type="ARBA" id="ARBA00022833"/>
    </source>
</evidence>
<reference evidence="16" key="2">
    <citation type="submission" date="2020-11" db="EMBL/GenBank/DDBJ databases">
        <authorList>
            <consortium name="DOE Joint Genome Institute"/>
            <person name="Kuo A."/>
            <person name="Miyauchi S."/>
            <person name="Kiss E."/>
            <person name="Drula E."/>
            <person name="Kohler A."/>
            <person name="Sanchez-Garcia M."/>
            <person name="Andreopoulos B."/>
            <person name="Barry K.W."/>
            <person name="Bonito G."/>
            <person name="Buee M."/>
            <person name="Carver A."/>
            <person name="Chen C."/>
            <person name="Cichocki N."/>
            <person name="Clum A."/>
            <person name="Culley D."/>
            <person name="Crous P.W."/>
            <person name="Fauchery L."/>
            <person name="Girlanda M."/>
            <person name="Hayes R."/>
            <person name="Keri Z."/>
            <person name="Labutti K."/>
            <person name="Lipzen A."/>
            <person name="Lombard V."/>
            <person name="Magnuson J."/>
            <person name="Maillard F."/>
            <person name="Morin E."/>
            <person name="Murat C."/>
            <person name="Nolan M."/>
            <person name="Ohm R."/>
            <person name="Pangilinan J."/>
            <person name="Pereira M."/>
            <person name="Perotto S."/>
            <person name="Peter M."/>
            <person name="Riley R."/>
            <person name="Sitrit Y."/>
            <person name="Stielow B."/>
            <person name="Szollosi G."/>
            <person name="Zifcakova L."/>
            <person name="Stursova M."/>
            <person name="Spatafora J.W."/>
            <person name="Tedersoo L."/>
            <person name="Vaario L.-M."/>
            <person name="Yamada A."/>
            <person name="Yan M."/>
            <person name="Wang P."/>
            <person name="Xu J."/>
            <person name="Bruns T."/>
            <person name="Baldrian P."/>
            <person name="Vilgalys R."/>
            <person name="Henrissat B."/>
            <person name="Grigoriev I.V."/>
            <person name="Hibbett D."/>
            <person name="Nagy L.G."/>
            <person name="Martin F.M."/>
        </authorList>
    </citation>
    <scope>NUCLEOTIDE SEQUENCE</scope>
    <source>
        <strain evidence="16">UH-Tt-Lm1</strain>
    </source>
</reference>
<evidence type="ECO:0000256" key="5">
    <source>
        <dbReference type="ARBA" id="ARBA00022679"/>
    </source>
</evidence>
<feature type="compositionally biased region" description="Low complexity" evidence="13">
    <location>
        <begin position="232"/>
        <end position="248"/>
    </location>
</feature>
<evidence type="ECO:0000313" key="17">
    <source>
        <dbReference type="Proteomes" id="UP000736335"/>
    </source>
</evidence>
<evidence type="ECO:0000313" key="16">
    <source>
        <dbReference type="EMBL" id="KAF9786293.1"/>
    </source>
</evidence>
<dbReference type="InterPro" id="IPR011016">
    <property type="entry name" value="Znf_RING-CH"/>
</dbReference>
<feature type="transmembrane region" description="Helical" evidence="14">
    <location>
        <begin position="801"/>
        <end position="833"/>
    </location>
</feature>
<dbReference type="EC" id="2.3.2.27" evidence="4"/>
<keyword evidence="10" id="KW-0862">Zinc</keyword>
<evidence type="ECO:0000259" key="15">
    <source>
        <dbReference type="PROSITE" id="PS51292"/>
    </source>
</evidence>
<comment type="catalytic activity">
    <reaction evidence="1">
        <text>S-ubiquitinyl-[E2 ubiquitin-conjugating enzyme]-L-cysteine + [acceptor protein]-L-lysine = [E2 ubiquitin-conjugating enzyme]-L-cysteine + N(6)-ubiquitinyl-[acceptor protein]-L-lysine.</text>
        <dbReference type="EC" id="2.3.2.27"/>
    </reaction>
</comment>
<dbReference type="PANTHER" id="PTHR13145">
    <property type="entry name" value="SSM4 PROTEIN"/>
    <property type="match status" value="1"/>
</dbReference>
<feature type="compositionally biased region" description="Basic and acidic residues" evidence="13">
    <location>
        <begin position="362"/>
        <end position="374"/>
    </location>
</feature>
<keyword evidence="17" id="KW-1185">Reference proteome</keyword>
<evidence type="ECO:0000256" key="2">
    <source>
        <dbReference type="ARBA" id="ARBA00004141"/>
    </source>
</evidence>
<dbReference type="PROSITE" id="PS51292">
    <property type="entry name" value="ZF_RING_CH"/>
    <property type="match status" value="1"/>
</dbReference>
<feature type="compositionally biased region" description="Basic and acidic residues" evidence="13">
    <location>
        <begin position="1369"/>
        <end position="1390"/>
    </location>
</feature>
<dbReference type="GO" id="GO:0008270">
    <property type="term" value="F:zinc ion binding"/>
    <property type="evidence" value="ECO:0007669"/>
    <property type="project" value="UniProtKB-KW"/>
</dbReference>
<keyword evidence="7" id="KW-0479">Metal-binding</keyword>
<feature type="region of interest" description="Disordered" evidence="13">
    <location>
        <begin position="231"/>
        <end position="432"/>
    </location>
</feature>
<gene>
    <name evidence="16" type="ORF">BJ322DRAFT_1004345</name>
</gene>
<evidence type="ECO:0000256" key="13">
    <source>
        <dbReference type="SAM" id="MobiDB-lite"/>
    </source>
</evidence>
<feature type="transmembrane region" description="Helical" evidence="14">
    <location>
        <begin position="1232"/>
        <end position="1251"/>
    </location>
</feature>
<keyword evidence="5" id="KW-0808">Transferase</keyword>
<evidence type="ECO:0000256" key="3">
    <source>
        <dbReference type="ARBA" id="ARBA00004906"/>
    </source>
</evidence>
<organism evidence="16 17">
    <name type="scientific">Thelephora terrestris</name>
    <dbReference type="NCBI Taxonomy" id="56493"/>
    <lineage>
        <taxon>Eukaryota</taxon>
        <taxon>Fungi</taxon>
        <taxon>Dikarya</taxon>
        <taxon>Basidiomycota</taxon>
        <taxon>Agaricomycotina</taxon>
        <taxon>Agaricomycetes</taxon>
        <taxon>Thelephorales</taxon>
        <taxon>Thelephoraceae</taxon>
        <taxon>Thelephora</taxon>
    </lineage>
</organism>
<feature type="transmembrane region" description="Helical" evidence="14">
    <location>
        <begin position="194"/>
        <end position="214"/>
    </location>
</feature>
<dbReference type="Gene3D" id="3.30.40.10">
    <property type="entry name" value="Zinc/RING finger domain, C3HC4 (zinc finger)"/>
    <property type="match status" value="1"/>
</dbReference>
<sequence>MPRPHASSWEREGYSRALSPDTCRICSAPAEQDQPLFHPCKCSGTIRYIHQDCLTTWLAHSKKQHCDVCKHPYSFTKVYASDMPKRLPILLVFRKLVQQSISIVVFSIRAVLVACIWLAVLPWITLWTWRVYFTGGDIAAFWIAAVQRPPIPHDKEELGPPHNTTLFSNLSDPNTSLVSFISSHPLWKSLAADIFLGQIIASLIVLTFVAVFLLREWVSQNARPGVFEDVDVPQQADDPAPEPIAAADQPHDPQPDEPAPPPIGPRPEAPPPPVEPIILPPPEPRRRAIHRQAFPRRVRRARMNGGPDRARDQLDDPDNLKHLARFKKRLSPIDSSSESDDEDAKSESTSSPTYFNSNATLKEAHEEARRRRDAVTSPKINPEENVSATFSAESQTWNEISSTSSQDAFLPDPWMGSAPASPNLTSYIAPEELGVTKKTDKDYFDLPLDKPEDDGDEFDPGDFPAYFANGERDHLLITDSEDEEDDAQDLGHLDHMLRDGAPVGLRIREVRPGVAENLAGEAGGAGQQNRVGNGVVNPPPANDQVDPVAAVQEVNEEIEPNLDDDMEGAMEAIGLRGPVLTVLQNAALMVLILDTTIGVSVLLPFTLGKSSALLFLNPRRIFQLAHLPIRAIRFVTDPIVDMVGLALQLVILGPLLRICQRIINAGLSRIISGEDRYQHGSDLASFVHGRFKDVISLFEGTTAPDAPANLFLDKGFNSTLGRLIEPYFATLGQEVRENADGVASWWIRMSLGRGPVEKAFAIVFGYLLVGIGLAVYMNILTVGTIKTAEKALRTAVRQQLLVVKVATFIIIELIIFPLGCGAILDLCTIWFFPEVSLKARLVFMQYAPLTATFYHWVVGTMFMYMFAILLGGCRQIMRSGAMWFIKDPQNQNMHPIRDILERPTFTHLYKLFQSAVMYALVVVCGVGNISLVVQVLTPSLLPFRWKPREPLSTVPYDLVFMHLILPYTIHYFRPRTAVRQVGTVFWKWLSRKLRVSSYMFGERHPAEEVASKGLFNFRFNNATGTQEAQKEGGWRRVPSNDNVAIVRGMRATIEVTEDGKPINDAEARLLKLQNAEAERQKRSVEEDYTVVYIPPHFKYRILVFIFAVWSVCCIAIATMLAGPVLLGRRFFLLFTTREVHDGYSFVIGFHLLWGCWLVAQAVERLDRHRQRRDHGARAWWPLFLAKRSSLWLAQASYMAFFLVFLIPTLIALVMEVYVLLPVRLIYDPRMLVRVKLVEMWVLGLFYTKIILRLPGFEAPRNMNEGIQRINRNGWSRPDPITATKEVIGPAVGGLLVMLLFPVGVSWVAKTFGGVPIADRTLCIIYPGIFTGVGILRGAFGLVTVYLKWAQSVRDKEFLVEMRLRNLEPEENKGKPSARKAERKRDRARGQEEEEEEEAAVRDLPVVDLIENQSDAESDNEEEQLLL</sequence>
<keyword evidence="9" id="KW-0833">Ubl conjugation pathway</keyword>
<reference evidence="16" key="1">
    <citation type="journal article" date="2020" name="Nat. Commun.">
        <title>Large-scale genome sequencing of mycorrhizal fungi provides insights into the early evolution of symbiotic traits.</title>
        <authorList>
            <person name="Miyauchi S."/>
            <person name="Kiss E."/>
            <person name="Kuo A."/>
            <person name="Drula E."/>
            <person name="Kohler A."/>
            <person name="Sanchez-Garcia M."/>
            <person name="Morin E."/>
            <person name="Andreopoulos B."/>
            <person name="Barry K.W."/>
            <person name="Bonito G."/>
            <person name="Buee M."/>
            <person name="Carver A."/>
            <person name="Chen C."/>
            <person name="Cichocki N."/>
            <person name="Clum A."/>
            <person name="Culley D."/>
            <person name="Crous P.W."/>
            <person name="Fauchery L."/>
            <person name="Girlanda M."/>
            <person name="Hayes R.D."/>
            <person name="Keri Z."/>
            <person name="LaButti K."/>
            <person name="Lipzen A."/>
            <person name="Lombard V."/>
            <person name="Magnuson J."/>
            <person name="Maillard F."/>
            <person name="Murat C."/>
            <person name="Nolan M."/>
            <person name="Ohm R.A."/>
            <person name="Pangilinan J."/>
            <person name="Pereira M.F."/>
            <person name="Perotto S."/>
            <person name="Peter M."/>
            <person name="Pfister S."/>
            <person name="Riley R."/>
            <person name="Sitrit Y."/>
            <person name="Stielow J.B."/>
            <person name="Szollosi G."/>
            <person name="Zifcakova L."/>
            <person name="Stursova M."/>
            <person name="Spatafora J.W."/>
            <person name="Tedersoo L."/>
            <person name="Vaario L.M."/>
            <person name="Yamada A."/>
            <person name="Yan M."/>
            <person name="Wang P."/>
            <person name="Xu J."/>
            <person name="Bruns T."/>
            <person name="Baldrian P."/>
            <person name="Vilgalys R."/>
            <person name="Dunand C."/>
            <person name="Henrissat B."/>
            <person name="Grigoriev I.V."/>
            <person name="Hibbett D."/>
            <person name="Nagy L.G."/>
            <person name="Martin F.M."/>
        </authorList>
    </citation>
    <scope>NUCLEOTIDE SEQUENCE</scope>
    <source>
        <strain evidence="16">UH-Tt-Lm1</strain>
    </source>
</reference>
<feature type="transmembrane region" description="Helical" evidence="14">
    <location>
        <begin position="103"/>
        <end position="124"/>
    </location>
</feature>
<dbReference type="GO" id="GO:0005789">
    <property type="term" value="C:endoplasmic reticulum membrane"/>
    <property type="evidence" value="ECO:0007669"/>
    <property type="project" value="TreeGrafter"/>
</dbReference>
<dbReference type="CDD" id="cd16702">
    <property type="entry name" value="RING_CH-C4HC3_MARCH6"/>
    <property type="match status" value="1"/>
</dbReference>
<feature type="transmembrane region" description="Helical" evidence="14">
    <location>
        <begin position="1101"/>
        <end position="1122"/>
    </location>
</feature>
<feature type="compositionally biased region" description="Basic and acidic residues" evidence="13">
    <location>
        <begin position="308"/>
        <end position="321"/>
    </location>
</feature>
<keyword evidence="12 14" id="KW-0472">Membrane</keyword>
<dbReference type="Proteomes" id="UP000736335">
    <property type="component" value="Unassembled WGS sequence"/>
</dbReference>
<name>A0A9P6L848_9AGAM</name>
<evidence type="ECO:0000256" key="4">
    <source>
        <dbReference type="ARBA" id="ARBA00012483"/>
    </source>
</evidence>
<protein>
    <recommendedName>
        <fullName evidence="4">RING-type E3 ubiquitin transferase</fullName>
        <ecNumber evidence="4">2.3.2.27</ecNumber>
    </recommendedName>
</protein>
<feature type="transmembrane region" description="Helical" evidence="14">
    <location>
        <begin position="759"/>
        <end position="780"/>
    </location>
</feature>
<feature type="region of interest" description="Disordered" evidence="13">
    <location>
        <begin position="1369"/>
        <end position="1403"/>
    </location>
</feature>
<keyword evidence="8" id="KW-0863">Zinc-finger</keyword>
<feature type="transmembrane region" description="Helical" evidence="14">
    <location>
        <begin position="1197"/>
        <end position="1220"/>
    </location>
</feature>
<dbReference type="Pfam" id="PF23113">
    <property type="entry name" value="MARCHF6_C"/>
    <property type="match status" value="1"/>
</dbReference>
<keyword evidence="11 14" id="KW-1133">Transmembrane helix</keyword>
<dbReference type="SMART" id="SM00744">
    <property type="entry name" value="RINGv"/>
    <property type="match status" value="1"/>
</dbReference>
<evidence type="ECO:0000256" key="12">
    <source>
        <dbReference type="ARBA" id="ARBA00023136"/>
    </source>
</evidence>
<dbReference type="EMBL" id="WIUZ02000006">
    <property type="protein sequence ID" value="KAF9786293.1"/>
    <property type="molecule type" value="Genomic_DNA"/>
</dbReference>
<dbReference type="PANTHER" id="PTHR13145:SF0">
    <property type="entry name" value="E3 UBIQUITIN-PROTEIN LIGASE MARCHF6"/>
    <property type="match status" value="1"/>
</dbReference>
<proteinExistence type="predicted"/>
<dbReference type="Pfam" id="PF12906">
    <property type="entry name" value="RINGv"/>
    <property type="match status" value="1"/>
</dbReference>
<feature type="transmembrane region" description="Helical" evidence="14">
    <location>
        <begin position="1142"/>
        <end position="1162"/>
    </location>
</feature>
<keyword evidence="6 14" id="KW-0812">Transmembrane</keyword>
<feature type="compositionally biased region" description="Basic residues" evidence="13">
    <location>
        <begin position="287"/>
        <end position="302"/>
    </location>
</feature>
<comment type="subcellular location">
    <subcellularLocation>
        <location evidence="2">Membrane</location>
        <topology evidence="2">Multi-pass membrane protein</topology>
    </subcellularLocation>
</comment>
<evidence type="ECO:0000256" key="6">
    <source>
        <dbReference type="ARBA" id="ARBA00022692"/>
    </source>
</evidence>
<accession>A0A9P6L848</accession>
<comment type="pathway">
    <text evidence="3">Protein modification; protein ubiquitination.</text>
</comment>
<evidence type="ECO:0000256" key="14">
    <source>
        <dbReference type="SAM" id="Phobius"/>
    </source>
</evidence>
<dbReference type="InterPro" id="IPR013083">
    <property type="entry name" value="Znf_RING/FYVE/PHD"/>
</dbReference>
<dbReference type="GO" id="GO:0061630">
    <property type="term" value="F:ubiquitin protein ligase activity"/>
    <property type="evidence" value="ECO:0007669"/>
    <property type="project" value="UniProtKB-EC"/>
</dbReference>
<dbReference type="GO" id="GO:0036503">
    <property type="term" value="P:ERAD pathway"/>
    <property type="evidence" value="ECO:0007669"/>
    <property type="project" value="TreeGrafter"/>
</dbReference>
<evidence type="ECO:0000256" key="1">
    <source>
        <dbReference type="ARBA" id="ARBA00000900"/>
    </source>
</evidence>
<comment type="caution">
    <text evidence="16">The sequence shown here is derived from an EMBL/GenBank/DDBJ whole genome shotgun (WGS) entry which is preliminary data.</text>
</comment>
<evidence type="ECO:0000256" key="8">
    <source>
        <dbReference type="ARBA" id="ARBA00022771"/>
    </source>
</evidence>
<dbReference type="InterPro" id="IPR056521">
    <property type="entry name" value="MARCHF6-like_C"/>
</dbReference>
<feature type="compositionally biased region" description="Polar residues" evidence="13">
    <location>
        <begin position="384"/>
        <end position="407"/>
    </location>
</feature>
<dbReference type="OrthoDB" id="264354at2759"/>
<feature type="transmembrane region" description="Helical" evidence="14">
    <location>
        <begin position="915"/>
        <end position="933"/>
    </location>
</feature>
<feature type="transmembrane region" description="Helical" evidence="14">
    <location>
        <begin position="586"/>
        <end position="607"/>
    </location>
</feature>
<feature type="transmembrane region" description="Helical" evidence="14">
    <location>
        <begin position="953"/>
        <end position="972"/>
    </location>
</feature>